<dbReference type="GO" id="GO:0032787">
    <property type="term" value="P:monocarboxylic acid metabolic process"/>
    <property type="evidence" value="ECO:0007669"/>
    <property type="project" value="UniProtKB-ARBA"/>
</dbReference>
<proteinExistence type="inferred from homology"/>
<organism evidence="2 3">
    <name type="scientific">Lactobacillus kitasatonis DSM 16761 = JCM 1039</name>
    <dbReference type="NCBI Taxonomy" id="1423767"/>
    <lineage>
        <taxon>Bacteria</taxon>
        <taxon>Bacillati</taxon>
        <taxon>Bacillota</taxon>
        <taxon>Bacilli</taxon>
        <taxon>Lactobacillales</taxon>
        <taxon>Lactobacillaceae</taxon>
        <taxon>Lactobacillus</taxon>
    </lineage>
</organism>
<dbReference type="EMBL" id="AZFU01000016">
    <property type="protein sequence ID" value="KRM05010.1"/>
    <property type="molecule type" value="Genomic_DNA"/>
</dbReference>
<dbReference type="AlphaFoldDB" id="A0A0R1VHZ1"/>
<evidence type="ECO:0000313" key="3">
    <source>
        <dbReference type="Proteomes" id="UP000051307"/>
    </source>
</evidence>
<dbReference type="Proteomes" id="UP000051307">
    <property type="component" value="Unassembled WGS sequence"/>
</dbReference>
<dbReference type="CDD" id="cd05233">
    <property type="entry name" value="SDR_c"/>
    <property type="match status" value="1"/>
</dbReference>
<dbReference type="PANTHER" id="PTHR42879">
    <property type="entry name" value="3-OXOACYL-(ACYL-CARRIER-PROTEIN) REDUCTASE"/>
    <property type="match status" value="1"/>
</dbReference>
<dbReference type="InterPro" id="IPR002347">
    <property type="entry name" value="SDR_fam"/>
</dbReference>
<dbReference type="InterPro" id="IPR036291">
    <property type="entry name" value="NAD(P)-bd_dom_sf"/>
</dbReference>
<dbReference type="OrthoDB" id="9803333at2"/>
<evidence type="ECO:0000256" key="1">
    <source>
        <dbReference type="ARBA" id="ARBA00006484"/>
    </source>
</evidence>
<dbReference type="PATRIC" id="fig|1423767.3.peg.435"/>
<comment type="caution">
    <text evidence="2">The sequence shown here is derived from an EMBL/GenBank/DDBJ whole genome shotgun (WGS) entry which is preliminary data.</text>
</comment>
<dbReference type="PRINTS" id="PR00081">
    <property type="entry name" value="GDHRDH"/>
</dbReference>
<comment type="similarity">
    <text evidence="1">Belongs to the short-chain dehydrogenases/reductases (SDR) family.</text>
</comment>
<dbReference type="NCBIfam" id="NF047420">
    <property type="entry name" value="EF_P_mod_YmfI"/>
    <property type="match status" value="1"/>
</dbReference>
<gene>
    <name evidence="2" type="ORF">FC59_GL000422</name>
</gene>
<dbReference type="InterPro" id="IPR020904">
    <property type="entry name" value="Sc_DH/Rdtase_CS"/>
</dbReference>
<protein>
    <submittedName>
        <fullName evidence="2">3-oxoacyl-(Acyl-carrier protein) reductase</fullName>
    </submittedName>
</protein>
<accession>A0A0R1VHZ1</accession>
<dbReference type="SUPFAM" id="SSF51735">
    <property type="entry name" value="NAD(P)-binding Rossmann-fold domains"/>
    <property type="match status" value="1"/>
</dbReference>
<dbReference type="Gene3D" id="3.40.50.720">
    <property type="entry name" value="NAD(P)-binding Rossmann-like Domain"/>
    <property type="match status" value="1"/>
</dbReference>
<dbReference type="Pfam" id="PF00106">
    <property type="entry name" value="adh_short"/>
    <property type="match status" value="1"/>
</dbReference>
<dbReference type="PROSITE" id="PS00061">
    <property type="entry name" value="ADH_SHORT"/>
    <property type="match status" value="1"/>
</dbReference>
<dbReference type="RefSeq" id="WP_056938208.1">
    <property type="nucleotide sequence ID" value="NZ_AZFU01000016.1"/>
</dbReference>
<reference evidence="2 3" key="1">
    <citation type="journal article" date="2015" name="Genome Announc.">
        <title>Expanding the biotechnology potential of lactobacilli through comparative genomics of 213 strains and associated genera.</title>
        <authorList>
            <person name="Sun Z."/>
            <person name="Harris H.M."/>
            <person name="McCann A."/>
            <person name="Guo C."/>
            <person name="Argimon S."/>
            <person name="Zhang W."/>
            <person name="Yang X."/>
            <person name="Jeffery I.B."/>
            <person name="Cooney J.C."/>
            <person name="Kagawa T.F."/>
            <person name="Liu W."/>
            <person name="Song Y."/>
            <person name="Salvetti E."/>
            <person name="Wrobel A."/>
            <person name="Rasinkangas P."/>
            <person name="Parkhill J."/>
            <person name="Rea M.C."/>
            <person name="O'Sullivan O."/>
            <person name="Ritari J."/>
            <person name="Douillard F.P."/>
            <person name="Paul Ross R."/>
            <person name="Yang R."/>
            <person name="Briner A.E."/>
            <person name="Felis G.E."/>
            <person name="de Vos W.M."/>
            <person name="Barrangou R."/>
            <person name="Klaenhammer T.R."/>
            <person name="Caufield P.W."/>
            <person name="Cui Y."/>
            <person name="Zhang H."/>
            <person name="O'Toole P.W."/>
        </authorList>
    </citation>
    <scope>NUCLEOTIDE SEQUENCE [LARGE SCALE GENOMIC DNA]</scope>
    <source>
        <strain evidence="2 3">DSM 16761</strain>
    </source>
</reference>
<dbReference type="PANTHER" id="PTHR42879:SF2">
    <property type="entry name" value="3-OXOACYL-[ACYL-CARRIER-PROTEIN] REDUCTASE FABG"/>
    <property type="match status" value="1"/>
</dbReference>
<dbReference type="InterPro" id="IPR050259">
    <property type="entry name" value="SDR"/>
</dbReference>
<evidence type="ECO:0000313" key="2">
    <source>
        <dbReference type="EMBL" id="KRM05010.1"/>
    </source>
</evidence>
<sequence length="242" mass="26573">MKRAIVFGATGGIGQEICRDLAAEGWSLYLHYNSHEQTALDLGKELFAKYPSQDFLPIKLDFASSDAELADFVEKLLPVNAAVFAQGITKYVFLGDETLDNITKLINVNLTVPIKLTKLLEPQLMRQDYSRIVYLGSVYGGAGSALEAVYSATKGGLTRFAQAYAREVASNNLTVNVIAPGAVKTNMNAIFSEDTIQEVQDEIPMGRWAKANDISYWVTTLLNKRSGYLTGQTIYVTGGWLL</sequence>
<dbReference type="eggNOG" id="COG1028">
    <property type="taxonomic scope" value="Bacteria"/>
</dbReference>
<name>A0A0R1VHZ1_9LACO</name>